<dbReference type="EMBL" id="VLTJ01000014">
    <property type="protein sequence ID" value="TSH96619.1"/>
    <property type="molecule type" value="Genomic_DNA"/>
</dbReference>
<dbReference type="PANTHER" id="PTHR35585">
    <property type="entry name" value="HHE DOMAIN PROTEIN (AFU_ORTHOLOGUE AFUA_4G00730)"/>
    <property type="match status" value="1"/>
</dbReference>
<comment type="caution">
    <text evidence="2">The sequence shown here is derived from an EMBL/GenBank/DDBJ whole genome shotgun (WGS) entry which is preliminary data.</text>
</comment>
<dbReference type="PANTHER" id="PTHR35585:SF1">
    <property type="entry name" value="HHE DOMAIN PROTEIN (AFU_ORTHOLOGUE AFUA_4G00730)"/>
    <property type="match status" value="1"/>
</dbReference>
<keyword evidence="3" id="KW-1185">Reference proteome</keyword>
<evidence type="ECO:0000259" key="1">
    <source>
        <dbReference type="Pfam" id="PF01814"/>
    </source>
</evidence>
<name>A0A556AUJ5_9BURK</name>
<feature type="domain" description="Hemerythrin-like" evidence="1">
    <location>
        <begin position="5"/>
        <end position="120"/>
    </location>
</feature>
<dbReference type="Pfam" id="PF01814">
    <property type="entry name" value="Hemerythrin"/>
    <property type="match status" value="1"/>
</dbReference>
<organism evidence="2 3">
    <name type="scientific">Verticiella sediminum</name>
    <dbReference type="NCBI Taxonomy" id="1247510"/>
    <lineage>
        <taxon>Bacteria</taxon>
        <taxon>Pseudomonadati</taxon>
        <taxon>Pseudomonadota</taxon>
        <taxon>Betaproteobacteria</taxon>
        <taxon>Burkholderiales</taxon>
        <taxon>Alcaligenaceae</taxon>
        <taxon>Verticiella</taxon>
    </lineage>
</organism>
<evidence type="ECO:0000313" key="3">
    <source>
        <dbReference type="Proteomes" id="UP000318405"/>
    </source>
</evidence>
<dbReference type="InterPro" id="IPR012312">
    <property type="entry name" value="Hemerythrin-like"/>
</dbReference>
<dbReference type="RefSeq" id="WP_143947729.1">
    <property type="nucleotide sequence ID" value="NZ_BAABMB010000002.1"/>
</dbReference>
<dbReference type="AlphaFoldDB" id="A0A556AUJ5"/>
<dbReference type="Proteomes" id="UP000318405">
    <property type="component" value="Unassembled WGS sequence"/>
</dbReference>
<reference evidence="2 3" key="1">
    <citation type="submission" date="2019-07" db="EMBL/GenBank/DDBJ databases">
        <title>Qingshengfaniella alkalisoli gen. nov., sp. nov., isolated from saline soil.</title>
        <authorList>
            <person name="Xu L."/>
            <person name="Huang X.-X."/>
            <person name="Sun J.-Q."/>
        </authorList>
    </citation>
    <scope>NUCLEOTIDE SEQUENCE [LARGE SCALE GENOMIC DNA]</scope>
    <source>
        <strain evidence="2 3">DSM 27279</strain>
    </source>
</reference>
<dbReference type="Gene3D" id="1.20.120.520">
    <property type="entry name" value="nmb1532 protein domain like"/>
    <property type="match status" value="1"/>
</dbReference>
<evidence type="ECO:0000313" key="2">
    <source>
        <dbReference type="EMBL" id="TSH96619.1"/>
    </source>
</evidence>
<sequence>MSANIYEALRASHELQRSLCRKLLRAAPQGERRTQIYRELRIELAAHAAAEERFLYAPMLMDDMGLDSSRHALAEHHEIDELVEALGKADPQGERWLDKAKSLSEEVHHHLREEERKFFQISGKILTESQKHRLATRYLKDYERMKGVLAQK</sequence>
<protein>
    <submittedName>
        <fullName evidence="2">Hemerythrin domain-containing protein</fullName>
    </submittedName>
</protein>
<gene>
    <name evidence="2" type="ORF">FOZ76_08545</name>
</gene>
<dbReference type="OrthoDB" id="5523420at2"/>
<proteinExistence type="predicted"/>
<accession>A0A556AUJ5</accession>